<feature type="domain" description="PDZ" evidence="2">
    <location>
        <begin position="658"/>
        <end position="743"/>
    </location>
</feature>
<dbReference type="PANTHER" id="PTHR11324:SF16">
    <property type="entry name" value="PDZ DOMAIN-CONTAINING PROTEIN 2"/>
    <property type="match status" value="1"/>
</dbReference>
<organism evidence="3">
    <name type="scientific">Anopheles sinensis</name>
    <name type="common">Mosquito</name>
    <dbReference type="NCBI Taxonomy" id="74873"/>
    <lineage>
        <taxon>Eukaryota</taxon>
        <taxon>Metazoa</taxon>
        <taxon>Ecdysozoa</taxon>
        <taxon>Arthropoda</taxon>
        <taxon>Hexapoda</taxon>
        <taxon>Insecta</taxon>
        <taxon>Pterygota</taxon>
        <taxon>Neoptera</taxon>
        <taxon>Endopterygota</taxon>
        <taxon>Diptera</taxon>
        <taxon>Nematocera</taxon>
        <taxon>Culicoidea</taxon>
        <taxon>Culicidae</taxon>
        <taxon>Anophelinae</taxon>
        <taxon>Anopheles</taxon>
    </lineage>
</organism>
<evidence type="ECO:0000259" key="2">
    <source>
        <dbReference type="PROSITE" id="PS50106"/>
    </source>
</evidence>
<dbReference type="InterPro" id="IPR001478">
    <property type="entry name" value="PDZ"/>
</dbReference>
<reference evidence="3 5" key="1">
    <citation type="journal article" date="2014" name="BMC Genomics">
        <title>Genome sequence of Anopheles sinensis provides insight into genetics basis of mosquito competence for malaria parasites.</title>
        <authorList>
            <person name="Zhou D."/>
            <person name="Zhang D."/>
            <person name="Ding G."/>
            <person name="Shi L."/>
            <person name="Hou Q."/>
            <person name="Ye Y."/>
            <person name="Xu Y."/>
            <person name="Zhou H."/>
            <person name="Xiong C."/>
            <person name="Li S."/>
            <person name="Yu J."/>
            <person name="Hong S."/>
            <person name="Yu X."/>
            <person name="Zou P."/>
            <person name="Chen C."/>
            <person name="Chang X."/>
            <person name="Wang W."/>
            <person name="Lv Y."/>
            <person name="Sun Y."/>
            <person name="Ma L."/>
            <person name="Shen B."/>
            <person name="Zhu C."/>
        </authorList>
    </citation>
    <scope>NUCLEOTIDE SEQUENCE [LARGE SCALE GENOMIC DNA]</scope>
</reference>
<dbReference type="CDD" id="cd06759">
    <property type="entry name" value="PDZ3_PDZD2-PDZ1_hPro-IL-16-like"/>
    <property type="match status" value="1"/>
</dbReference>
<dbReference type="Gene3D" id="2.30.42.10">
    <property type="match status" value="2"/>
</dbReference>
<name>A0A084WH70_ANOSI</name>
<feature type="compositionally biased region" description="Basic and acidic residues" evidence="1">
    <location>
        <begin position="764"/>
        <end position="773"/>
    </location>
</feature>
<reference evidence="4" key="2">
    <citation type="submission" date="2020-05" db="UniProtKB">
        <authorList>
            <consortium name="EnsemblMetazoa"/>
        </authorList>
    </citation>
    <scope>IDENTIFICATION</scope>
</reference>
<dbReference type="Pfam" id="PF00595">
    <property type="entry name" value="PDZ"/>
    <property type="match status" value="2"/>
</dbReference>
<dbReference type="CDD" id="cd00136">
    <property type="entry name" value="PDZ_canonical"/>
    <property type="match status" value="1"/>
</dbReference>
<dbReference type="EnsemblMetazoa" id="ASIC017572-RA">
    <property type="protein sequence ID" value="ASIC017572-PA"/>
    <property type="gene ID" value="ASIC017572"/>
</dbReference>
<feature type="compositionally biased region" description="Gly residues" evidence="1">
    <location>
        <begin position="593"/>
        <end position="605"/>
    </location>
</feature>
<dbReference type="EMBL" id="KE525346">
    <property type="protein sequence ID" value="KFB49564.1"/>
    <property type="molecule type" value="Genomic_DNA"/>
</dbReference>
<feature type="region of interest" description="Disordered" evidence="1">
    <location>
        <begin position="764"/>
        <end position="864"/>
    </location>
</feature>
<dbReference type="EMBL" id="ATLV01023791">
    <property type="status" value="NOT_ANNOTATED_CDS"/>
    <property type="molecule type" value="Genomic_DNA"/>
</dbReference>
<dbReference type="OrthoDB" id="6022711at2759"/>
<dbReference type="SMART" id="SM00228">
    <property type="entry name" value="PDZ"/>
    <property type="match status" value="2"/>
</dbReference>
<evidence type="ECO:0000313" key="5">
    <source>
        <dbReference type="Proteomes" id="UP000030765"/>
    </source>
</evidence>
<dbReference type="SUPFAM" id="SSF50156">
    <property type="entry name" value="PDZ domain-like"/>
    <property type="match status" value="2"/>
</dbReference>
<evidence type="ECO:0000313" key="3">
    <source>
        <dbReference type="EMBL" id="KFB49564.1"/>
    </source>
</evidence>
<dbReference type="VEuPathDB" id="VectorBase:ASIC017572"/>
<accession>A0A084WH70</accession>
<dbReference type="InterPro" id="IPR036034">
    <property type="entry name" value="PDZ_sf"/>
</dbReference>
<sequence length="1094" mass="116733">MRWFKRSTESPKLLSLSPLRHSESGNVFGNEPATMATTTMRLHQQLDGPDCIGTLRRRSAGDGPGSVSGRFGMVAGVSASGLSNSPSSSSNSSSGSGSASSSSGSSPSTTTSNSSSSSSTSTTGSTSSPFSYTSDSHSGGGSSTSPPKFLQSGTATTPRKSRIDLSPVNWAKRTGSSGINCYSIEEGRVIERPKGRYVSPIRIKHKQQAIAAAANGGQVGAGTKPLSRSIGNIVDTIESRSSPSLGHRSIPYREKKNPLGSTRLSCYQPISLEQQPAAGDVEEDATCLPRRTALGSCATLHRAQKARHPLYKSVDDLIFLSSVASESDNRHPTNDDGAIPSADSLTFPHQHQHHNQSPINVDTSTRVVPRRRLSSSSAVGQIAVDRTSDEVQNIDHLPKNEHHPAAMSTKTAMDPGDHDETYGFAQMRNTLGPIETAFRLRLEALKQEENAAASSASSVGFKTPKKKDNFTNKIRAMSDRTQKLFSRIYSTNSGGPAPQKTNNGSSMAAYLSATKSLKKSSSKLSEASRRSVSYGALPGLADFQANVISKDYEDIEEKQPTLPRHDLKAPEKHTNALVDDVDGELVLVTGGTGEGKIGPASGGGHTDAEDGDSGILVNESGASSILETDDVFHEGSIPSIPSKVVNGFVDSTEFKLVTIRLDDETDGGCAAEDAGGLGIIVTPIATSDGEVSNRYKVAHVLPGGLVYRDGSIQPNDEIVNILGKRLRGLSMRQVQELLNSCGSRGRTGGRTSIDLVICRSRANGTDHDQEHEGPTQPPTSRPPSSASRKLFRNSRKVSLDSYLEDERRDHSGSETGSEQDTNYASIAIKIDGNKYNTLGTPRRSKQPLSMVCRQQQQQQQPPSLTSSLVTACEGIPGTEVDSQPPSLDCAKRRSFTKNVPSQSNTSKHVVRRSLVGKQSAQGGLQQLDHHHHLTTTKSTMNLCDDEKLELHASTSDDAETSSGTGSLELDKSMSNFCTLPRRPKSSLCSFHTVTFEKGPGKKSLGFTIVGGRDSPRGALGIFIKSILPSGQAAEDGRLRAGDEVLAVNGQVCHDLTHLEAVKLFKSIKTGEIVLQLCRRNKSAHRSMDIDANAC</sequence>
<gene>
    <name evidence="3" type="ORF">ZHAS_00017572</name>
</gene>
<dbReference type="VEuPathDB" id="VectorBase:ASIS020014"/>
<feature type="compositionally biased region" description="Low complexity" evidence="1">
    <location>
        <begin position="78"/>
        <end position="137"/>
    </location>
</feature>
<feature type="domain" description="PDZ" evidence="2">
    <location>
        <begin position="992"/>
        <end position="1066"/>
    </location>
</feature>
<evidence type="ECO:0000313" key="4">
    <source>
        <dbReference type="EnsemblMetazoa" id="ASIC017572-PA"/>
    </source>
</evidence>
<dbReference type="PANTHER" id="PTHR11324">
    <property type="entry name" value="IL16-RELATED"/>
    <property type="match status" value="1"/>
</dbReference>
<feature type="compositionally biased region" description="Polar residues" evidence="1">
    <location>
        <begin position="813"/>
        <end position="824"/>
    </location>
</feature>
<dbReference type="PROSITE" id="PS50106">
    <property type="entry name" value="PDZ"/>
    <property type="match status" value="2"/>
</dbReference>
<dbReference type="OMA" id="TMNLCDD"/>
<feature type="region of interest" description="Disordered" evidence="1">
    <location>
        <begin position="593"/>
        <end position="612"/>
    </location>
</feature>
<dbReference type="Proteomes" id="UP000030765">
    <property type="component" value="Unassembled WGS sequence"/>
</dbReference>
<dbReference type="AlphaFoldDB" id="A0A084WH70"/>
<dbReference type="STRING" id="74873.A0A084WH70"/>
<keyword evidence="5" id="KW-1185">Reference proteome</keyword>
<proteinExistence type="predicted"/>
<feature type="region of interest" description="Disordered" evidence="1">
    <location>
        <begin position="49"/>
        <end position="165"/>
    </location>
</feature>
<protein>
    <submittedName>
        <fullName evidence="3">AGAP008384-PA-like protein</fullName>
    </submittedName>
</protein>
<evidence type="ECO:0000256" key="1">
    <source>
        <dbReference type="SAM" id="MobiDB-lite"/>
    </source>
</evidence>